<dbReference type="Pfam" id="PF22624">
    <property type="entry name" value="AASDHPPT_N"/>
    <property type="match status" value="1"/>
</dbReference>
<gene>
    <name evidence="5" type="ORF">ACFQBQ_12190</name>
</gene>
<protein>
    <submittedName>
        <fullName evidence="5">4'-phosphopantetheinyl transferase family protein</fullName>
    </submittedName>
</protein>
<accession>A0ABW1ZA12</accession>
<keyword evidence="6" id="KW-1185">Reference proteome</keyword>
<dbReference type="InterPro" id="IPR055066">
    <property type="entry name" value="AASDHPPT_N"/>
</dbReference>
<sequence>MAAEAADQIIVGLMRTAQATPAEYAAALVLLSSEERDRAARFLREEPRQEFVFARALFRRMASQRLGIAPQAVTLRFGERGKPMTEELEFNLSHTRGLVACALGGRIAVGIDIEADSSQIEALELAETAFSPSDVAELRNLADPVAQRYWFLQRWTEREAVAKCLGQGIADPRALHGDWSQGVTLESLSVGDGYFGSLAYSAQACCSVVEQWWLLGAL</sequence>
<name>A0ABW1ZA12_9BACT</name>
<dbReference type="PANTHER" id="PTHR12215:SF10">
    <property type="entry name" value="L-AMINOADIPATE-SEMIALDEHYDE DEHYDROGENASE-PHOSPHOPANTETHEINYL TRANSFERASE"/>
    <property type="match status" value="1"/>
</dbReference>
<comment type="similarity">
    <text evidence="1">Belongs to the P-Pant transferase superfamily. Gsp/Sfp/HetI/AcpT family.</text>
</comment>
<dbReference type="SUPFAM" id="SSF56214">
    <property type="entry name" value="4'-phosphopantetheinyl transferase"/>
    <property type="match status" value="2"/>
</dbReference>
<dbReference type="InterPro" id="IPR050559">
    <property type="entry name" value="P-Pant_transferase_sf"/>
</dbReference>
<evidence type="ECO:0000259" key="3">
    <source>
        <dbReference type="Pfam" id="PF01648"/>
    </source>
</evidence>
<feature type="domain" description="4'-phosphopantetheinyl transferase N-terminal" evidence="4">
    <location>
        <begin position="19"/>
        <end position="102"/>
    </location>
</feature>
<dbReference type="GO" id="GO:0016740">
    <property type="term" value="F:transferase activity"/>
    <property type="evidence" value="ECO:0007669"/>
    <property type="project" value="UniProtKB-KW"/>
</dbReference>
<reference evidence="6" key="1">
    <citation type="journal article" date="2019" name="Int. J. Syst. Evol. Microbiol.">
        <title>The Global Catalogue of Microorganisms (GCM) 10K type strain sequencing project: providing services to taxonomists for standard genome sequencing and annotation.</title>
        <authorList>
            <consortium name="The Broad Institute Genomics Platform"/>
            <consortium name="The Broad Institute Genome Sequencing Center for Infectious Disease"/>
            <person name="Wu L."/>
            <person name="Ma J."/>
        </authorList>
    </citation>
    <scope>NUCLEOTIDE SEQUENCE [LARGE SCALE GENOMIC DNA]</scope>
    <source>
        <strain evidence="6">CGMCC 1.16026</strain>
    </source>
</reference>
<dbReference type="Pfam" id="PF01648">
    <property type="entry name" value="ACPS"/>
    <property type="match status" value="1"/>
</dbReference>
<evidence type="ECO:0000256" key="2">
    <source>
        <dbReference type="ARBA" id="ARBA00022679"/>
    </source>
</evidence>
<dbReference type="EMBL" id="JBHSWI010000001">
    <property type="protein sequence ID" value="MFC6646330.1"/>
    <property type="molecule type" value="Genomic_DNA"/>
</dbReference>
<evidence type="ECO:0000256" key="1">
    <source>
        <dbReference type="ARBA" id="ARBA00010990"/>
    </source>
</evidence>
<dbReference type="PANTHER" id="PTHR12215">
    <property type="entry name" value="PHOSPHOPANTETHEINE TRANSFERASE"/>
    <property type="match status" value="1"/>
</dbReference>
<organism evidence="5 6">
    <name type="scientific">Granulicella cerasi</name>
    <dbReference type="NCBI Taxonomy" id="741063"/>
    <lineage>
        <taxon>Bacteria</taxon>
        <taxon>Pseudomonadati</taxon>
        <taxon>Acidobacteriota</taxon>
        <taxon>Terriglobia</taxon>
        <taxon>Terriglobales</taxon>
        <taxon>Acidobacteriaceae</taxon>
        <taxon>Granulicella</taxon>
    </lineage>
</organism>
<evidence type="ECO:0000259" key="4">
    <source>
        <dbReference type="Pfam" id="PF22624"/>
    </source>
</evidence>
<dbReference type="InterPro" id="IPR037143">
    <property type="entry name" value="4-PPantetheinyl_Trfase_dom_sf"/>
</dbReference>
<comment type="caution">
    <text evidence="5">The sequence shown here is derived from an EMBL/GenBank/DDBJ whole genome shotgun (WGS) entry which is preliminary data.</text>
</comment>
<proteinExistence type="inferred from homology"/>
<dbReference type="InterPro" id="IPR008278">
    <property type="entry name" value="4-PPantetheinyl_Trfase_dom"/>
</dbReference>
<feature type="domain" description="4'-phosphopantetheinyl transferase" evidence="3">
    <location>
        <begin position="108"/>
        <end position="175"/>
    </location>
</feature>
<dbReference type="RefSeq" id="WP_263370010.1">
    <property type="nucleotide sequence ID" value="NZ_JAGSYD010000001.1"/>
</dbReference>
<evidence type="ECO:0000313" key="5">
    <source>
        <dbReference type="EMBL" id="MFC6646330.1"/>
    </source>
</evidence>
<evidence type="ECO:0000313" key="6">
    <source>
        <dbReference type="Proteomes" id="UP001596391"/>
    </source>
</evidence>
<dbReference type="Gene3D" id="3.90.470.20">
    <property type="entry name" value="4'-phosphopantetheinyl transferase domain"/>
    <property type="match status" value="1"/>
</dbReference>
<keyword evidence="2 5" id="KW-0808">Transferase</keyword>
<dbReference type="Proteomes" id="UP001596391">
    <property type="component" value="Unassembled WGS sequence"/>
</dbReference>